<accession>A0A0C2D5R3</accession>
<dbReference type="AlphaFoldDB" id="A0A0C2D5R3"/>
<dbReference type="Proteomes" id="UP000054047">
    <property type="component" value="Unassembled WGS sequence"/>
</dbReference>
<protein>
    <submittedName>
        <fullName evidence="1">Uncharacterized protein</fullName>
    </submittedName>
</protein>
<evidence type="ECO:0000313" key="1">
    <source>
        <dbReference type="EMBL" id="KIH64898.1"/>
    </source>
</evidence>
<reference evidence="1 2" key="1">
    <citation type="submission" date="2013-12" db="EMBL/GenBank/DDBJ databases">
        <title>Draft genome of the parsitic nematode Ancylostoma duodenale.</title>
        <authorList>
            <person name="Mitreva M."/>
        </authorList>
    </citation>
    <scope>NUCLEOTIDE SEQUENCE [LARGE SCALE GENOMIC DNA]</scope>
    <source>
        <strain evidence="1 2">Zhejiang</strain>
    </source>
</reference>
<organism evidence="1 2">
    <name type="scientific">Ancylostoma duodenale</name>
    <dbReference type="NCBI Taxonomy" id="51022"/>
    <lineage>
        <taxon>Eukaryota</taxon>
        <taxon>Metazoa</taxon>
        <taxon>Ecdysozoa</taxon>
        <taxon>Nematoda</taxon>
        <taxon>Chromadorea</taxon>
        <taxon>Rhabditida</taxon>
        <taxon>Rhabditina</taxon>
        <taxon>Rhabditomorpha</taxon>
        <taxon>Strongyloidea</taxon>
        <taxon>Ancylostomatidae</taxon>
        <taxon>Ancylostomatinae</taxon>
        <taxon>Ancylostoma</taxon>
    </lineage>
</organism>
<evidence type="ECO:0000313" key="2">
    <source>
        <dbReference type="Proteomes" id="UP000054047"/>
    </source>
</evidence>
<proteinExistence type="predicted"/>
<dbReference type="EMBL" id="KN727815">
    <property type="protein sequence ID" value="KIH64898.1"/>
    <property type="molecule type" value="Genomic_DNA"/>
</dbReference>
<keyword evidence="2" id="KW-1185">Reference proteome</keyword>
<sequence>MNVDSLRSKVLRMLKGKIYRTVVRPAMMYDNECCPVSKTHERMLNTPEMRMLRWVVDLRDVIRVPTANQPNAKDERLSAAITAWTSPQIFYGVNNVSNYDNSLYTFANNHMPNGQTVGRPSATTPYWLPIR</sequence>
<gene>
    <name evidence="1" type="ORF">ANCDUO_04785</name>
</gene>
<name>A0A0C2D5R3_9BILA</name>